<keyword evidence="1" id="KW-1133">Transmembrane helix</keyword>
<dbReference type="GO" id="GO:0006417">
    <property type="term" value="P:regulation of translation"/>
    <property type="evidence" value="ECO:0007669"/>
    <property type="project" value="TreeGrafter"/>
</dbReference>
<dbReference type="PANTHER" id="PTHR37461:SF1">
    <property type="entry name" value="ANTI-SIGMA-K FACTOR RSKA"/>
    <property type="match status" value="1"/>
</dbReference>
<dbReference type="PANTHER" id="PTHR37461">
    <property type="entry name" value="ANTI-SIGMA-K FACTOR RSKA"/>
    <property type="match status" value="1"/>
</dbReference>
<dbReference type="RefSeq" id="WP_109388379.1">
    <property type="nucleotide sequence ID" value="NZ_QETF01000006.1"/>
</dbReference>
<dbReference type="GO" id="GO:0016989">
    <property type="term" value="F:sigma factor antagonist activity"/>
    <property type="evidence" value="ECO:0007669"/>
    <property type="project" value="TreeGrafter"/>
</dbReference>
<feature type="domain" description="Anti-sigma K factor RskA C-terminal" evidence="2">
    <location>
        <begin position="95"/>
        <end position="221"/>
    </location>
</feature>
<proteinExistence type="predicted"/>
<comment type="caution">
    <text evidence="3">The sequence shown here is derived from an EMBL/GenBank/DDBJ whole genome shotgun (WGS) entry which is preliminary data.</text>
</comment>
<dbReference type="Pfam" id="PF10099">
    <property type="entry name" value="RskA_C"/>
    <property type="match status" value="1"/>
</dbReference>
<dbReference type="GO" id="GO:0005886">
    <property type="term" value="C:plasma membrane"/>
    <property type="evidence" value="ECO:0007669"/>
    <property type="project" value="InterPro"/>
</dbReference>
<evidence type="ECO:0000313" key="3">
    <source>
        <dbReference type="EMBL" id="PWG17302.1"/>
    </source>
</evidence>
<sequence length="230" mass="23992">MSDQTTYDDDSVLAAEYALGLLDGPELQLAEGRLAEEPGFAELVHAWEIELAGIADEVEPVAPPPRVLAGLRHDLFGEQDRRWWQRIGLIPSVVGAAAAAVLVLIAVEFGLIDTGSAPVPTYQAELASEDAELVVAAAYLEETGDLVIERRAGGPRPDRALELWLIPEGSAPVSLGVMPEDRIAAVTVPRSLRPQLATGAALAISDEPAGGSPTGAPTGEVLAVGPITAL</sequence>
<protein>
    <recommendedName>
        <fullName evidence="2">Anti-sigma K factor RskA C-terminal domain-containing protein</fullName>
    </recommendedName>
</protein>
<dbReference type="OrthoDB" id="9816387at2"/>
<gene>
    <name evidence="3" type="ORF">DFK10_07930</name>
</gene>
<accession>A0A2V1P7V9</accession>
<feature type="transmembrane region" description="Helical" evidence="1">
    <location>
        <begin position="89"/>
        <end position="112"/>
    </location>
</feature>
<keyword evidence="1" id="KW-0472">Membrane</keyword>
<evidence type="ECO:0000259" key="2">
    <source>
        <dbReference type="Pfam" id="PF10099"/>
    </source>
</evidence>
<dbReference type="InterPro" id="IPR018764">
    <property type="entry name" value="RskA_C"/>
</dbReference>
<evidence type="ECO:0000313" key="4">
    <source>
        <dbReference type="Proteomes" id="UP000245293"/>
    </source>
</evidence>
<dbReference type="EMBL" id="QETF01000006">
    <property type="protein sequence ID" value="PWG17302.1"/>
    <property type="molecule type" value="Genomic_DNA"/>
</dbReference>
<dbReference type="Proteomes" id="UP000245293">
    <property type="component" value="Unassembled WGS sequence"/>
</dbReference>
<dbReference type="AlphaFoldDB" id="A0A2V1P7V9"/>
<evidence type="ECO:0000256" key="1">
    <source>
        <dbReference type="SAM" id="Phobius"/>
    </source>
</evidence>
<keyword evidence="4" id="KW-1185">Reference proteome</keyword>
<organism evidence="3 4">
    <name type="scientific">Salibaculum griseiflavum</name>
    <dbReference type="NCBI Taxonomy" id="1914409"/>
    <lineage>
        <taxon>Bacteria</taxon>
        <taxon>Pseudomonadati</taxon>
        <taxon>Pseudomonadota</taxon>
        <taxon>Alphaproteobacteria</taxon>
        <taxon>Rhodobacterales</taxon>
        <taxon>Roseobacteraceae</taxon>
        <taxon>Salibaculum</taxon>
    </lineage>
</organism>
<reference evidence="4" key="1">
    <citation type="submission" date="2018-05" db="EMBL/GenBank/DDBJ databases">
        <authorList>
            <person name="Du Z."/>
            <person name="Wang X."/>
        </authorList>
    </citation>
    <scope>NUCLEOTIDE SEQUENCE [LARGE SCALE GENOMIC DNA]</scope>
    <source>
        <strain evidence="4">WDS4C29</strain>
    </source>
</reference>
<name>A0A2V1P7V9_9RHOB</name>
<dbReference type="InterPro" id="IPR051474">
    <property type="entry name" value="Anti-sigma-K/W_factor"/>
</dbReference>
<keyword evidence="1" id="KW-0812">Transmembrane</keyword>